<dbReference type="EMBL" id="CP001337">
    <property type="protein sequence ID" value="ACL24988.1"/>
    <property type="molecule type" value="Genomic_DNA"/>
</dbReference>
<dbReference type="HOGENOM" id="CLU_1674781_0_0_0"/>
<evidence type="ECO:0000313" key="1">
    <source>
        <dbReference type="EMBL" id="ACL24988.1"/>
    </source>
</evidence>
<accession>B8GCE4</accession>
<sequence length="157" mass="18072">MGFPDIIKDQLKHMHVFPPIEIPDHEVEAWLRNRWRKFWQMNEADETGETDGIAETGRPTWVTGTGGTIEMVRRAGGTVAEKLVAAAERAIREGRIDRSTKIETGHIRYLVNDEPVHQDGTPFFAPRRLSNGLYIETHTSNRQADQQVELLDHYNRR</sequence>
<dbReference type="RefSeq" id="WP_015940846.1">
    <property type="nucleotide sequence ID" value="NC_011831.1"/>
</dbReference>
<gene>
    <name evidence="1" type="ordered locus">Cagg_2101</name>
</gene>
<name>B8GCE4_CHLAD</name>
<organism evidence="1 2">
    <name type="scientific">Chloroflexus aggregans (strain MD-66 / DSM 9485)</name>
    <dbReference type="NCBI Taxonomy" id="326427"/>
    <lineage>
        <taxon>Bacteria</taxon>
        <taxon>Bacillati</taxon>
        <taxon>Chloroflexota</taxon>
        <taxon>Chloroflexia</taxon>
        <taxon>Chloroflexales</taxon>
        <taxon>Chloroflexineae</taxon>
        <taxon>Chloroflexaceae</taxon>
        <taxon>Chloroflexus</taxon>
    </lineage>
</organism>
<protein>
    <submittedName>
        <fullName evidence="1">Uncharacterized protein</fullName>
    </submittedName>
</protein>
<evidence type="ECO:0000313" key="2">
    <source>
        <dbReference type="Proteomes" id="UP000002508"/>
    </source>
</evidence>
<reference evidence="1" key="1">
    <citation type="submission" date="2008-12" db="EMBL/GenBank/DDBJ databases">
        <title>Complete sequence of Chloroflexus aggregans DSM 9485.</title>
        <authorList>
            <consortium name="US DOE Joint Genome Institute"/>
            <person name="Lucas S."/>
            <person name="Copeland A."/>
            <person name="Lapidus A."/>
            <person name="Glavina del Rio T."/>
            <person name="Dalin E."/>
            <person name="Tice H."/>
            <person name="Pitluck S."/>
            <person name="Foster B."/>
            <person name="Larimer F."/>
            <person name="Land M."/>
            <person name="Hauser L."/>
            <person name="Kyrpides N."/>
            <person name="Mikhailova N."/>
            <person name="Bryant D."/>
            <person name="Richardson P."/>
        </authorList>
    </citation>
    <scope>NUCLEOTIDE SEQUENCE</scope>
    <source>
        <strain evidence="1">DSM 9485</strain>
    </source>
</reference>
<dbReference type="KEGG" id="cag:Cagg_2101"/>
<dbReference type="AlphaFoldDB" id="B8GCE4"/>
<keyword evidence="2" id="KW-1185">Reference proteome</keyword>
<proteinExistence type="predicted"/>
<dbReference type="Proteomes" id="UP000002508">
    <property type="component" value="Chromosome"/>
</dbReference>